<dbReference type="AlphaFoldDB" id="A0A8X7CGN0"/>
<comment type="caution">
    <text evidence="2">The sequence shown here is derived from an EMBL/GenBank/DDBJ whole genome shotgun (WGS) entry which is preliminary data.</text>
</comment>
<feature type="compositionally biased region" description="Polar residues" evidence="1">
    <location>
        <begin position="1"/>
        <end position="31"/>
    </location>
</feature>
<sequence length="117" mass="13369">MTNPTPSASMTQKRSFSMTTRGSFRGENSTLHELPANHSRDPFTPLGESSGDRVSNCRGRQQSEGSFKVSKQCTEKAALRRMPMETFDDLDSEVFWQYTHSGGYKRERKKEIIKFIL</sequence>
<dbReference type="OrthoDB" id="10554345at2759"/>
<protein>
    <submittedName>
        <fullName evidence="2">Uncharacterized protein</fullName>
    </submittedName>
</protein>
<organism evidence="2 3">
    <name type="scientific">Trichonephila inaurata madagascariensis</name>
    <dbReference type="NCBI Taxonomy" id="2747483"/>
    <lineage>
        <taxon>Eukaryota</taxon>
        <taxon>Metazoa</taxon>
        <taxon>Ecdysozoa</taxon>
        <taxon>Arthropoda</taxon>
        <taxon>Chelicerata</taxon>
        <taxon>Arachnida</taxon>
        <taxon>Araneae</taxon>
        <taxon>Araneomorphae</taxon>
        <taxon>Entelegynae</taxon>
        <taxon>Araneoidea</taxon>
        <taxon>Nephilidae</taxon>
        <taxon>Trichonephila</taxon>
        <taxon>Trichonephila inaurata</taxon>
    </lineage>
</organism>
<reference evidence="2" key="1">
    <citation type="submission" date="2020-08" db="EMBL/GenBank/DDBJ databases">
        <title>Multicomponent nature underlies the extraordinary mechanical properties of spider dragline silk.</title>
        <authorList>
            <person name="Kono N."/>
            <person name="Nakamura H."/>
            <person name="Mori M."/>
            <person name="Yoshida Y."/>
            <person name="Ohtoshi R."/>
            <person name="Malay A.D."/>
            <person name="Moran D.A.P."/>
            <person name="Tomita M."/>
            <person name="Numata K."/>
            <person name="Arakawa K."/>
        </authorList>
    </citation>
    <scope>NUCLEOTIDE SEQUENCE</scope>
</reference>
<keyword evidence="3" id="KW-1185">Reference proteome</keyword>
<dbReference type="Proteomes" id="UP000886998">
    <property type="component" value="Unassembled WGS sequence"/>
</dbReference>
<dbReference type="EMBL" id="BMAV01015792">
    <property type="protein sequence ID" value="GFY65976.1"/>
    <property type="molecule type" value="Genomic_DNA"/>
</dbReference>
<proteinExistence type="predicted"/>
<gene>
    <name evidence="2" type="ORF">TNIN_228981</name>
</gene>
<evidence type="ECO:0000313" key="2">
    <source>
        <dbReference type="EMBL" id="GFY65976.1"/>
    </source>
</evidence>
<name>A0A8X7CGN0_9ARAC</name>
<evidence type="ECO:0000313" key="3">
    <source>
        <dbReference type="Proteomes" id="UP000886998"/>
    </source>
</evidence>
<feature type="compositionally biased region" description="Polar residues" evidence="1">
    <location>
        <begin position="58"/>
        <end position="69"/>
    </location>
</feature>
<accession>A0A8X7CGN0</accession>
<feature type="region of interest" description="Disordered" evidence="1">
    <location>
        <begin position="1"/>
        <end position="69"/>
    </location>
</feature>
<evidence type="ECO:0000256" key="1">
    <source>
        <dbReference type="SAM" id="MobiDB-lite"/>
    </source>
</evidence>